<keyword evidence="1" id="KW-1133">Transmembrane helix</keyword>
<dbReference type="AlphaFoldDB" id="A0AAQ4D898"/>
<proteinExistence type="predicted"/>
<accession>A0AAQ4D898</accession>
<organism evidence="2 3">
    <name type="scientific">Amblyomma americanum</name>
    <name type="common">Lone star tick</name>
    <dbReference type="NCBI Taxonomy" id="6943"/>
    <lineage>
        <taxon>Eukaryota</taxon>
        <taxon>Metazoa</taxon>
        <taxon>Ecdysozoa</taxon>
        <taxon>Arthropoda</taxon>
        <taxon>Chelicerata</taxon>
        <taxon>Arachnida</taxon>
        <taxon>Acari</taxon>
        <taxon>Parasitiformes</taxon>
        <taxon>Ixodida</taxon>
        <taxon>Ixodoidea</taxon>
        <taxon>Ixodidae</taxon>
        <taxon>Amblyomminae</taxon>
        <taxon>Amblyomma</taxon>
    </lineage>
</organism>
<reference evidence="2 3" key="1">
    <citation type="journal article" date="2023" name="Arcadia Sci">
        <title>De novo assembly of a long-read Amblyomma americanum tick genome.</title>
        <authorList>
            <person name="Chou S."/>
            <person name="Poskanzer K.E."/>
            <person name="Rollins M."/>
            <person name="Thuy-Boun P.S."/>
        </authorList>
    </citation>
    <scope>NUCLEOTIDE SEQUENCE [LARGE SCALE GENOMIC DNA]</scope>
    <source>
        <strain evidence="2">F_SG_1</strain>
        <tissue evidence="2">Salivary glands</tissue>
    </source>
</reference>
<evidence type="ECO:0000256" key="1">
    <source>
        <dbReference type="SAM" id="Phobius"/>
    </source>
</evidence>
<name>A0AAQ4D898_AMBAM</name>
<evidence type="ECO:0000313" key="3">
    <source>
        <dbReference type="Proteomes" id="UP001321473"/>
    </source>
</evidence>
<keyword evidence="1" id="KW-0812">Transmembrane</keyword>
<gene>
    <name evidence="2" type="ORF">V5799_003680</name>
</gene>
<dbReference type="Proteomes" id="UP001321473">
    <property type="component" value="Unassembled WGS sequence"/>
</dbReference>
<keyword evidence="3" id="KW-1185">Reference proteome</keyword>
<keyword evidence="1" id="KW-0472">Membrane</keyword>
<comment type="caution">
    <text evidence="2">The sequence shown here is derived from an EMBL/GenBank/DDBJ whole genome shotgun (WGS) entry which is preliminary data.</text>
</comment>
<sequence>MQNKRSPTNDISLFCSPSPSFSLLPPSLEGPMPISNFPFRHGLRRLHHPRLDQSIDAIIYVTVVFVLFAAIILLLVSTNCRRLHATATPESPQGPGKVQQTIVHFKQSKAQVCTETLPLDIV</sequence>
<feature type="transmembrane region" description="Helical" evidence="1">
    <location>
        <begin position="57"/>
        <end position="76"/>
    </location>
</feature>
<dbReference type="EMBL" id="JARKHS020033798">
    <property type="protein sequence ID" value="KAK8758688.1"/>
    <property type="molecule type" value="Genomic_DNA"/>
</dbReference>
<protein>
    <submittedName>
        <fullName evidence="2">Uncharacterized protein</fullName>
    </submittedName>
</protein>
<evidence type="ECO:0000313" key="2">
    <source>
        <dbReference type="EMBL" id="KAK8758688.1"/>
    </source>
</evidence>